<dbReference type="AlphaFoldDB" id="A0A9E8AFY2"/>
<organism evidence="1">
    <name type="scientific">Hyalogonium fusiforme</name>
    <dbReference type="NCBI Taxonomy" id="2926373"/>
    <lineage>
        <taxon>Eukaryota</taxon>
        <taxon>Viridiplantae</taxon>
        <taxon>Chlorophyta</taxon>
        <taxon>core chlorophytes</taxon>
        <taxon>Chlorophyceae</taxon>
        <taxon>CS clade</taxon>
        <taxon>Chlamydomonadales</taxon>
        <taxon>Haematococcaceae</taxon>
        <taxon>Hyalogonium</taxon>
    </lineage>
</organism>
<keyword evidence="1" id="KW-0934">Plastid</keyword>
<dbReference type="EMBL" id="OP597751">
    <property type="protein sequence ID" value="UZA61493.1"/>
    <property type="molecule type" value="Genomic_DNA"/>
</dbReference>
<protein>
    <submittedName>
        <fullName evidence="1">Photosystem II protein T</fullName>
    </submittedName>
</protein>
<accession>A0A9E8AFY2</accession>
<geneLocation type="plastid" evidence="1"/>
<sequence length="44" mass="5228">MTGYLVSFLINWNVRHYFLRYLLQRASTCCKIRGFSNRREGASV</sequence>
<evidence type="ECO:0000313" key="1">
    <source>
        <dbReference type="EMBL" id="UZA61493.1"/>
    </source>
</evidence>
<gene>
    <name evidence="1" type="primary">psbT</name>
</gene>
<proteinExistence type="predicted"/>
<name>A0A9E8AFY2_9CHLO</name>
<reference evidence="1" key="1">
    <citation type="journal article" date="2022" name="Plant Direct">
        <title>The plastomes of Hyalomonas oviformis and Hyalogonium fusiforme evolved dissimilar architectures after the loss of photosynthesis.</title>
        <authorList>
            <person name="DeShaw A.E."/>
            <person name="Figueroa-Martinez F."/>
            <person name="Proschold T."/>
            <person name="Lorenz M."/>
            <person name="Nedelcu A.M."/>
            <person name="Smith D.R."/>
            <person name="Reyes-Prieto A."/>
        </authorList>
    </citation>
    <scope>NUCLEOTIDE SEQUENCE</scope>
    <source>
        <strain evidence="1">SAG 62-1c</strain>
    </source>
</reference>